<gene>
    <name evidence="2" type="ORF">HMPREF9696_01914</name>
</gene>
<protein>
    <submittedName>
        <fullName evidence="2">Uncharacterized protein</fullName>
    </submittedName>
</protein>
<comment type="caution">
    <text evidence="2">The sequence shown here is derived from an EMBL/GenBank/DDBJ whole genome shotgun (WGS) entry which is preliminary data.</text>
</comment>
<dbReference type="EMBL" id="AGWY01000008">
    <property type="protein sequence ID" value="EKS35702.1"/>
    <property type="molecule type" value="Genomic_DNA"/>
</dbReference>
<dbReference type="HOGENOM" id="CLU_2393302_0_0_5"/>
<evidence type="ECO:0000313" key="2">
    <source>
        <dbReference type="EMBL" id="EKS35702.1"/>
    </source>
</evidence>
<reference evidence="2 3" key="1">
    <citation type="submission" date="2012-04" db="EMBL/GenBank/DDBJ databases">
        <title>The Genome Sequence of Afipia clevelandensis ATCC 49720.</title>
        <authorList>
            <consortium name="The Broad Institute Genome Sequencing Platform"/>
            <person name="Earl A."/>
            <person name="Ward D."/>
            <person name="Feldgarden M."/>
            <person name="Gevers D."/>
            <person name="Huys G."/>
            <person name="Walker B."/>
            <person name="Young S.K."/>
            <person name="Zeng Q."/>
            <person name="Gargeya S."/>
            <person name="Fitzgerald M."/>
            <person name="Haas B."/>
            <person name="Abouelleil A."/>
            <person name="Alvarado L."/>
            <person name="Arachchi H.M."/>
            <person name="Berlin A."/>
            <person name="Chapman S.B."/>
            <person name="Goldberg J."/>
            <person name="Griggs A."/>
            <person name="Gujja S."/>
            <person name="Hansen M."/>
            <person name="Howarth C."/>
            <person name="Imamovic A."/>
            <person name="Larimer J."/>
            <person name="McCowen C."/>
            <person name="Montmayeur A."/>
            <person name="Murphy C."/>
            <person name="Neiman D."/>
            <person name="Pearson M."/>
            <person name="Priest M."/>
            <person name="Roberts A."/>
            <person name="Saif S."/>
            <person name="Shea T."/>
            <person name="Sisk P."/>
            <person name="Sykes S."/>
            <person name="Wortman J."/>
            <person name="Nusbaum C."/>
            <person name="Birren B."/>
        </authorList>
    </citation>
    <scope>NUCLEOTIDE SEQUENCE [LARGE SCALE GENOMIC DNA]</scope>
    <source>
        <strain evidence="2 3">ATCC 49720</strain>
    </source>
</reference>
<accession>K8NZE8</accession>
<keyword evidence="3" id="KW-1185">Reference proteome</keyword>
<sequence length="96" mass="10358">MTTAKPETATLPVVSFEEQLKHARELVVEGQRLLYVANRDLKAGRNVVRRTQQLLADTESVFSAKRRLQASTGSIGLGGTPPASIASPAARQRSSL</sequence>
<proteinExistence type="predicted"/>
<evidence type="ECO:0000256" key="1">
    <source>
        <dbReference type="SAM" id="MobiDB-lite"/>
    </source>
</evidence>
<feature type="region of interest" description="Disordered" evidence="1">
    <location>
        <begin position="72"/>
        <end position="96"/>
    </location>
</feature>
<organism evidence="2 3">
    <name type="scientific">Afipia clevelandensis ATCC 49720</name>
    <dbReference type="NCBI Taxonomy" id="883079"/>
    <lineage>
        <taxon>Bacteria</taxon>
        <taxon>Pseudomonadati</taxon>
        <taxon>Pseudomonadota</taxon>
        <taxon>Alphaproteobacteria</taxon>
        <taxon>Hyphomicrobiales</taxon>
        <taxon>Nitrobacteraceae</taxon>
        <taxon>Afipia</taxon>
    </lineage>
</organism>
<name>K8NZE8_9BRAD</name>
<dbReference type="Proteomes" id="UP000001095">
    <property type="component" value="Unassembled WGS sequence"/>
</dbReference>
<dbReference type="RefSeq" id="WP_002712780.1">
    <property type="nucleotide sequence ID" value="NZ_KB375281.1"/>
</dbReference>
<evidence type="ECO:0000313" key="3">
    <source>
        <dbReference type="Proteomes" id="UP000001095"/>
    </source>
</evidence>
<dbReference type="OrthoDB" id="8128770at2"/>
<dbReference type="AlphaFoldDB" id="K8NZE8"/>